<sequence>MKKSKLAVGVVAILGLSYVGIAWHTGNVIEKELDNNVKNICQQMNSVQDLFELQITHDNDKKGIFSTKTHIKISVSDEEESEPTIIYDDDIIIHHGPFPLAALIHGKLTPQQAWVEFQNSEQFNPDLWQRVGNQPFIKGYVGLSYFDYLDFNLATQPVLLRETDKAYKLLQGKLDLGAIDYRLSGNIKFDNPSMSIKASKIDYQRNDGDYLMVTNLKSVNDIDYSKAYVDTQTSFDDFNLNFKNNIDTPEITIKNLNWHYKLKANSKGLDGIVNLNVDAFNYGKQEMGNGAININFKGIDKSFLQHFSKLQPLLTKIDNNTSPKTKINFRKVHWHNTEGDINFRAQIDVSNFDQITALTMGSNLSKLNQFDFNLEVPYKVLGRFIAQIVNPENENITDEEFKTAVQNAQDIIEIALYKSPLFIFKKGDVEGLFTKIKYSKMSRKFTINDKKMSSDELLKNLAN</sequence>
<reference evidence="1 2" key="1">
    <citation type="submission" date="2018-05" db="EMBL/GenBank/DDBJ databases">
        <title>Reference genomes for bee gut microbiota database.</title>
        <authorList>
            <person name="Ellegaard K.M."/>
        </authorList>
    </citation>
    <scope>NUCLEOTIDE SEQUENCE [LARGE SCALE GENOMIC DNA]</scope>
    <source>
        <strain evidence="1 2">ESL0177</strain>
    </source>
</reference>
<organism evidence="1 2">
    <name type="scientific">Gilliamella apicola</name>
    <dbReference type="NCBI Taxonomy" id="1196095"/>
    <lineage>
        <taxon>Bacteria</taxon>
        <taxon>Pseudomonadati</taxon>
        <taxon>Pseudomonadota</taxon>
        <taxon>Gammaproteobacteria</taxon>
        <taxon>Orbales</taxon>
        <taxon>Orbaceae</taxon>
        <taxon>Gilliamella</taxon>
    </lineage>
</organism>
<dbReference type="Proteomes" id="UP000247483">
    <property type="component" value="Unassembled WGS sequence"/>
</dbReference>
<comment type="caution">
    <text evidence="1">The sequence shown here is derived from an EMBL/GenBank/DDBJ whole genome shotgun (WGS) entry which is preliminary data.</text>
</comment>
<dbReference type="RefSeq" id="WP_110423545.1">
    <property type="nucleotide sequence ID" value="NZ_QGLP01000005.1"/>
</dbReference>
<proteinExistence type="predicted"/>
<dbReference type="AlphaFoldDB" id="A0A2V4DZ44"/>
<evidence type="ECO:0000313" key="2">
    <source>
        <dbReference type="Proteomes" id="UP000247483"/>
    </source>
</evidence>
<gene>
    <name evidence="1" type="ORF">DKK79_07495</name>
</gene>
<accession>A0A2V4DZ44</accession>
<evidence type="ECO:0000313" key="1">
    <source>
        <dbReference type="EMBL" id="PXZ04201.1"/>
    </source>
</evidence>
<dbReference type="Pfam" id="PF06097">
    <property type="entry name" value="DUF945"/>
    <property type="match status" value="1"/>
</dbReference>
<evidence type="ECO:0008006" key="3">
    <source>
        <dbReference type="Google" id="ProtNLM"/>
    </source>
</evidence>
<dbReference type="InterPro" id="IPR010352">
    <property type="entry name" value="DUF945"/>
</dbReference>
<name>A0A2V4DZ44_9GAMM</name>
<dbReference type="EMBL" id="QGLP01000005">
    <property type="protein sequence ID" value="PXZ04201.1"/>
    <property type="molecule type" value="Genomic_DNA"/>
</dbReference>
<protein>
    <recommendedName>
        <fullName evidence="3">DUF945 domain-containing protein</fullName>
    </recommendedName>
</protein>